<feature type="domain" description="Nicotinate/nicotinamide phosphoribosyltransferase" evidence="8">
    <location>
        <begin position="155"/>
        <end position="423"/>
    </location>
</feature>
<dbReference type="AlphaFoldDB" id="A0A6B2L2A5"/>
<evidence type="ECO:0000256" key="6">
    <source>
        <dbReference type="ARBA" id="ARBA00035024"/>
    </source>
</evidence>
<sequence length="478" mass="54033">MVAYGEFRAPYDNDKTDTRFVFYGIRYIIENYLSKPWTVQDVENAEKFYSTHGAGNTPYPYPRDLFLKFVKENNGWFPVKIQALPEGTVCNVRVPVYQITAKKEYAKLVTFLETVLTHLWYPSTVATLSRRTKDIITDGYTATVDEDMWWTLDGRLHDFGFRGCTSVEQSVIGGSAHLLNWAGSDTMSAAYYAQFYLNGGRPVCQSIPATEHSVMTAWETEAKAIKNMIQRFGGENKVFACVMDSYDYEKALNETLPIIYKETEGKWGLMVLRPDSGDPVESVLMALRAGEKVGGVAVNKKGFKVLKGFAVIQGDGINYTSLRRIVDAVVKEGYSLCSVAFGMGAGLLQKLNRDTMSFATKLSHIEYADGKKRDIMKMPKTDRTKISHPGILKVKKVNDVPTVFPSTEDDADPENLLRVVWDNGPVKDLKWDDFDTLKARVNKEWSLVPKLADPVSKELKDKIADWIKEFEIKFQVNK</sequence>
<dbReference type="EMBL" id="GIBP01002117">
    <property type="protein sequence ID" value="NDV31086.1"/>
    <property type="molecule type" value="Transcribed_RNA"/>
</dbReference>
<keyword evidence="3" id="KW-0328">Glycosyltransferase</keyword>
<dbReference type="Gene3D" id="3.20.20.70">
    <property type="entry name" value="Aldolase class I"/>
    <property type="match status" value="1"/>
</dbReference>
<dbReference type="PANTHER" id="PTHR43816">
    <property type="entry name" value="NICOTINAMIDE PHOSPHORIBOSYLTRANSFERASE"/>
    <property type="match status" value="1"/>
</dbReference>
<dbReference type="Pfam" id="PF04095">
    <property type="entry name" value="NAPRTase"/>
    <property type="match status" value="1"/>
</dbReference>
<evidence type="ECO:0000256" key="5">
    <source>
        <dbReference type="ARBA" id="ARBA00035007"/>
    </source>
</evidence>
<dbReference type="PIRSF" id="PIRSF005943">
    <property type="entry name" value="NMPRT"/>
    <property type="match status" value="1"/>
</dbReference>
<comment type="similarity">
    <text evidence="1">Belongs to the NAPRTase family.</text>
</comment>
<keyword evidence="4" id="KW-0808">Transferase</keyword>
<dbReference type="InterPro" id="IPR013785">
    <property type="entry name" value="Aldolase_TIM"/>
</dbReference>
<protein>
    <recommendedName>
        <fullName evidence="7">Nicotinamide phosphoribosyltransferase</fullName>
        <ecNumber evidence="6">2.4.2.12</ecNumber>
    </recommendedName>
</protein>
<dbReference type="InterPro" id="IPR016471">
    <property type="entry name" value="Nicotinamide_PRibTrfase"/>
</dbReference>
<keyword evidence="2" id="KW-0662">Pyridine nucleotide biosynthesis</keyword>
<evidence type="ECO:0000256" key="7">
    <source>
        <dbReference type="ARBA" id="ARBA00035036"/>
    </source>
</evidence>
<accession>A0A6B2L2A5</accession>
<evidence type="ECO:0000259" key="8">
    <source>
        <dbReference type="Pfam" id="PF04095"/>
    </source>
</evidence>
<evidence type="ECO:0000313" key="9">
    <source>
        <dbReference type="EMBL" id="NDV31086.1"/>
    </source>
</evidence>
<evidence type="ECO:0000256" key="1">
    <source>
        <dbReference type="ARBA" id="ARBA00010897"/>
    </source>
</evidence>
<proteinExistence type="inferred from homology"/>
<organism evidence="9">
    <name type="scientific">Arcella intermedia</name>
    <dbReference type="NCBI Taxonomy" id="1963864"/>
    <lineage>
        <taxon>Eukaryota</taxon>
        <taxon>Amoebozoa</taxon>
        <taxon>Tubulinea</taxon>
        <taxon>Elardia</taxon>
        <taxon>Arcellinida</taxon>
        <taxon>Sphaerothecina</taxon>
        <taxon>Arcellidae</taxon>
        <taxon>Arcella</taxon>
    </lineage>
</organism>
<dbReference type="GO" id="GO:0009435">
    <property type="term" value="P:NAD+ biosynthetic process"/>
    <property type="evidence" value="ECO:0007669"/>
    <property type="project" value="UniProtKB-UniPathway"/>
</dbReference>
<evidence type="ECO:0000256" key="3">
    <source>
        <dbReference type="ARBA" id="ARBA00022676"/>
    </source>
</evidence>
<name>A0A6B2L2A5_9EUKA</name>
<evidence type="ECO:0000256" key="2">
    <source>
        <dbReference type="ARBA" id="ARBA00022642"/>
    </source>
</evidence>
<dbReference type="InterPro" id="IPR036068">
    <property type="entry name" value="Nicotinate_pribotase-like_C"/>
</dbReference>
<reference evidence="9" key="1">
    <citation type="journal article" date="2020" name="J. Eukaryot. Microbiol.">
        <title>De novo Sequencing, Assembly and Annotation of the Transcriptome for the Free-Living Testate Amoeba Arcella intermedia.</title>
        <authorList>
            <person name="Ribeiro G.M."/>
            <person name="Porfirio-Sousa A.L."/>
            <person name="Maurer-Alcala X.X."/>
            <person name="Katz L.A."/>
            <person name="Lahr D.J.G."/>
        </authorList>
    </citation>
    <scope>NUCLEOTIDE SEQUENCE</scope>
</reference>
<dbReference type="InterPro" id="IPR041525">
    <property type="entry name" value="N/Namide_PRibTrfase"/>
</dbReference>
<dbReference type="UniPathway" id="UPA00253"/>
<dbReference type="GO" id="GO:0047280">
    <property type="term" value="F:nicotinamide phosphoribosyltransferase activity"/>
    <property type="evidence" value="ECO:0007669"/>
    <property type="project" value="UniProtKB-EC"/>
</dbReference>
<comment type="pathway">
    <text evidence="5">Cofactor biosynthesis; NAD(+) biosynthesis; nicotinamide D-ribonucleotide from 5-phospho-alpha-D-ribose 1-diphosphate and nicotinamide: step 1/1.</text>
</comment>
<dbReference type="SUPFAM" id="SSF51690">
    <property type="entry name" value="Nicotinate/Quinolinate PRTase C-terminal domain-like"/>
    <property type="match status" value="1"/>
</dbReference>
<dbReference type="EC" id="2.4.2.12" evidence="6"/>
<dbReference type="PANTHER" id="PTHR43816:SF1">
    <property type="entry name" value="NICOTINAMIDE PHOSPHORIBOSYLTRANSFERASE"/>
    <property type="match status" value="1"/>
</dbReference>
<evidence type="ECO:0000256" key="4">
    <source>
        <dbReference type="ARBA" id="ARBA00022679"/>
    </source>
</evidence>